<accession>A0A7W7MXE7</accession>
<evidence type="ECO:0000256" key="1">
    <source>
        <dbReference type="SAM" id="Phobius"/>
    </source>
</evidence>
<reference evidence="3 4" key="3">
    <citation type="submission" date="2020-08" db="EMBL/GenBank/DDBJ databases">
        <title>Sequencing the genomes of 1000 actinobacteria strains.</title>
        <authorList>
            <person name="Klenk H.-P."/>
        </authorList>
    </citation>
    <scope>NUCLEOTIDE SEQUENCE [LARGE SCALE GENOMIC DNA]</scope>
    <source>
        <strain evidence="3 4">DSM 44772</strain>
    </source>
</reference>
<dbReference type="EMBL" id="JACHMV010000001">
    <property type="protein sequence ID" value="MBB4773720.1"/>
    <property type="molecule type" value="Genomic_DNA"/>
</dbReference>
<dbReference type="AlphaFoldDB" id="A0A7W7MXE7"/>
<keyword evidence="1" id="KW-0812">Transmembrane</keyword>
<dbReference type="Proteomes" id="UP000549343">
    <property type="component" value="Unassembled WGS sequence"/>
</dbReference>
<evidence type="ECO:0000313" key="5">
    <source>
        <dbReference type="Proteomes" id="UP001501427"/>
    </source>
</evidence>
<feature type="transmembrane region" description="Helical" evidence="1">
    <location>
        <begin position="81"/>
        <end position="106"/>
    </location>
</feature>
<keyword evidence="1" id="KW-0472">Membrane</keyword>
<dbReference type="Proteomes" id="UP001501427">
    <property type="component" value="Unassembled WGS sequence"/>
</dbReference>
<reference evidence="2" key="4">
    <citation type="submission" date="2023-12" db="EMBL/GenBank/DDBJ databases">
        <authorList>
            <person name="Sun Q."/>
            <person name="Inoue M."/>
        </authorList>
    </citation>
    <scope>NUCLEOTIDE SEQUENCE</scope>
    <source>
        <strain evidence="2">JCM 10667</strain>
    </source>
</reference>
<name>A0A7W7MXE7_9ACTN</name>
<dbReference type="EMBL" id="BAAAHD010000023">
    <property type="protein sequence ID" value="GAA0562016.1"/>
    <property type="molecule type" value="Genomic_DNA"/>
</dbReference>
<gene>
    <name evidence="3" type="ORF">F4557_002138</name>
    <name evidence="2" type="ORF">GCM10009546_25240</name>
</gene>
<evidence type="ECO:0000313" key="3">
    <source>
        <dbReference type="EMBL" id="MBB4773720.1"/>
    </source>
</evidence>
<protein>
    <submittedName>
        <fullName evidence="3">Uncharacterized protein</fullName>
    </submittedName>
</protein>
<reference evidence="2" key="1">
    <citation type="journal article" date="2014" name="Int. J. Syst. Evol. Microbiol.">
        <title>Complete genome of a new Firmicutes species belonging to the dominant human colonic microbiota ('Ruminococcus bicirculans') reveals two chromosomes and a selective capacity to utilize plant glucans.</title>
        <authorList>
            <consortium name="NISC Comparative Sequencing Program"/>
            <person name="Wegmann U."/>
            <person name="Louis P."/>
            <person name="Goesmann A."/>
            <person name="Henrissat B."/>
            <person name="Duncan S.H."/>
            <person name="Flint H.J."/>
        </authorList>
    </citation>
    <scope>NUCLEOTIDE SEQUENCE</scope>
    <source>
        <strain evidence="2">JCM 10667</strain>
    </source>
</reference>
<proteinExistence type="predicted"/>
<keyword evidence="1" id="KW-1133">Transmembrane helix</keyword>
<evidence type="ECO:0000313" key="2">
    <source>
        <dbReference type="EMBL" id="GAA0562016.1"/>
    </source>
</evidence>
<evidence type="ECO:0000313" key="4">
    <source>
        <dbReference type="Proteomes" id="UP000549343"/>
    </source>
</evidence>
<organism evidence="3 4">
    <name type="scientific">Actinomadura livida</name>
    <dbReference type="NCBI Taxonomy" id="79909"/>
    <lineage>
        <taxon>Bacteria</taxon>
        <taxon>Bacillati</taxon>
        <taxon>Actinomycetota</taxon>
        <taxon>Actinomycetes</taxon>
        <taxon>Streptosporangiales</taxon>
        <taxon>Thermomonosporaceae</taxon>
        <taxon>Actinomadura</taxon>
    </lineage>
</organism>
<sequence length="107" mass="11057">MTEAVPPASVSAASVPAAPRLAFGIGPDGTYTTLGQAAAFVLGVLTMFAFLPLMVVAALLYTKAETVFPEDAERARRLVNWSWISITAPVVLASLLGAVLVLVALAT</sequence>
<comment type="caution">
    <text evidence="3">The sequence shown here is derived from an EMBL/GenBank/DDBJ whole genome shotgun (WGS) entry which is preliminary data.</text>
</comment>
<dbReference type="RefSeq" id="WP_184881989.1">
    <property type="nucleotide sequence ID" value="NZ_BAAAHD010000023.1"/>
</dbReference>
<keyword evidence="5" id="KW-1185">Reference proteome</keyword>
<reference evidence="5" key="2">
    <citation type="journal article" date="2019" name="Int. J. Syst. Evol. Microbiol.">
        <title>The Global Catalogue of Microorganisms (GCM) 10K type strain sequencing project: providing services to taxonomists for standard genome sequencing and annotation.</title>
        <authorList>
            <consortium name="The Broad Institute Genomics Platform"/>
            <consortium name="The Broad Institute Genome Sequencing Center for Infectious Disease"/>
            <person name="Wu L."/>
            <person name="Ma J."/>
        </authorList>
    </citation>
    <scope>NUCLEOTIDE SEQUENCE [LARGE SCALE GENOMIC DNA]</scope>
    <source>
        <strain evidence="5">JCM 10667</strain>
    </source>
</reference>
<feature type="transmembrane region" description="Helical" evidence="1">
    <location>
        <begin position="37"/>
        <end position="61"/>
    </location>
</feature>